<name>A0ABQ4TL70_9HYPH</name>
<keyword evidence="6" id="KW-1185">Reference proteome</keyword>
<evidence type="ECO:0000313" key="6">
    <source>
        <dbReference type="Proteomes" id="UP001055101"/>
    </source>
</evidence>
<accession>A0ABQ4TL70</accession>
<sequence length="90" mass="9394">MNRSDLAKALVHEAPGLSAADAEKILAALPKVMHAELQTKGEAVLHGMGSFRVHETKARKGRNPATGAEIDIPAGKRIAFKVGAALKSGL</sequence>
<protein>
    <submittedName>
        <fullName evidence="5">DNA-binding protein HRL53</fullName>
    </submittedName>
</protein>
<dbReference type="InterPro" id="IPR010992">
    <property type="entry name" value="IHF-like_DNA-bd_dom_sf"/>
</dbReference>
<evidence type="ECO:0000256" key="1">
    <source>
        <dbReference type="ARBA" id="ARBA00010529"/>
    </source>
</evidence>
<dbReference type="Gene3D" id="4.10.520.10">
    <property type="entry name" value="IHF-like DNA-binding proteins"/>
    <property type="match status" value="1"/>
</dbReference>
<dbReference type="SMART" id="SM00411">
    <property type="entry name" value="BHL"/>
    <property type="match status" value="1"/>
</dbReference>
<dbReference type="Proteomes" id="UP001055101">
    <property type="component" value="Unassembled WGS sequence"/>
</dbReference>
<reference evidence="5" key="1">
    <citation type="journal article" date="2021" name="Front. Microbiol.">
        <title>Comprehensive Comparative Genomics and Phenotyping of Methylobacterium Species.</title>
        <authorList>
            <person name="Alessa O."/>
            <person name="Ogura Y."/>
            <person name="Fujitani Y."/>
            <person name="Takami H."/>
            <person name="Hayashi T."/>
            <person name="Sahin N."/>
            <person name="Tani A."/>
        </authorList>
    </citation>
    <scope>NUCLEOTIDE SEQUENCE</scope>
    <source>
        <strain evidence="5">DSM 23674</strain>
    </source>
</reference>
<dbReference type="InterPro" id="IPR000119">
    <property type="entry name" value="Hist_DNA-bd"/>
</dbReference>
<dbReference type="PRINTS" id="PR01727">
    <property type="entry name" value="DNABINDINGHU"/>
</dbReference>
<organism evidence="5 6">
    <name type="scientific">Methylobacterium thuringiense</name>
    <dbReference type="NCBI Taxonomy" id="1003091"/>
    <lineage>
        <taxon>Bacteria</taxon>
        <taxon>Pseudomonadati</taxon>
        <taxon>Pseudomonadota</taxon>
        <taxon>Alphaproteobacteria</taxon>
        <taxon>Hyphomicrobiales</taxon>
        <taxon>Methylobacteriaceae</taxon>
        <taxon>Methylobacterium</taxon>
    </lineage>
</organism>
<dbReference type="EMBL" id="BPRA01000004">
    <property type="protein sequence ID" value="GJE54563.1"/>
    <property type="molecule type" value="Genomic_DNA"/>
</dbReference>
<dbReference type="SUPFAM" id="SSF47729">
    <property type="entry name" value="IHF-like DNA-binding proteins"/>
    <property type="match status" value="1"/>
</dbReference>
<evidence type="ECO:0000256" key="4">
    <source>
        <dbReference type="RuleBase" id="RU003939"/>
    </source>
</evidence>
<comment type="caution">
    <text evidence="5">The sequence shown here is derived from an EMBL/GenBank/DDBJ whole genome shotgun (WGS) entry which is preliminary data.</text>
</comment>
<dbReference type="Pfam" id="PF00216">
    <property type="entry name" value="Bac_DNA_binding"/>
    <property type="match status" value="1"/>
</dbReference>
<evidence type="ECO:0000313" key="5">
    <source>
        <dbReference type="EMBL" id="GJE54563.1"/>
    </source>
</evidence>
<proteinExistence type="inferred from homology"/>
<comment type="similarity">
    <text evidence="1 4">Belongs to the bacterial histone-like protein family.</text>
</comment>
<evidence type="ECO:0000256" key="2">
    <source>
        <dbReference type="ARBA" id="ARBA00023067"/>
    </source>
</evidence>
<keyword evidence="2" id="KW-0226">DNA condensation</keyword>
<gene>
    <name evidence="5" type="ORF">EKPJFOCH_1041</name>
</gene>
<keyword evidence="3 5" id="KW-0238">DNA-binding</keyword>
<evidence type="ECO:0000256" key="3">
    <source>
        <dbReference type="ARBA" id="ARBA00023125"/>
    </source>
</evidence>
<dbReference type="PANTHER" id="PTHR33175:SF3">
    <property type="entry name" value="DNA-BINDING PROTEIN HU-BETA"/>
    <property type="match status" value="1"/>
</dbReference>
<dbReference type="GO" id="GO:0003677">
    <property type="term" value="F:DNA binding"/>
    <property type="evidence" value="ECO:0007669"/>
    <property type="project" value="UniProtKB-KW"/>
</dbReference>
<dbReference type="PANTHER" id="PTHR33175">
    <property type="entry name" value="DNA-BINDING PROTEIN HU"/>
    <property type="match status" value="1"/>
</dbReference>
<reference evidence="5" key="2">
    <citation type="submission" date="2021-08" db="EMBL/GenBank/DDBJ databases">
        <authorList>
            <person name="Tani A."/>
            <person name="Ola A."/>
            <person name="Ogura Y."/>
            <person name="Katsura K."/>
            <person name="Hayashi T."/>
        </authorList>
    </citation>
    <scope>NUCLEOTIDE SEQUENCE</scope>
    <source>
        <strain evidence="5">DSM 23674</strain>
    </source>
</reference>
<dbReference type="RefSeq" id="WP_238230939.1">
    <property type="nucleotide sequence ID" value="NZ_BPRA01000004.1"/>
</dbReference>
<dbReference type="CDD" id="cd13831">
    <property type="entry name" value="HU"/>
    <property type="match status" value="1"/>
</dbReference>